<feature type="transmembrane region" description="Helical" evidence="1">
    <location>
        <begin position="12"/>
        <end position="29"/>
    </location>
</feature>
<dbReference type="STRING" id="1802500.A2801_03765"/>
<dbReference type="PANTHER" id="PTHR30619:SF1">
    <property type="entry name" value="RECOMBINATION PROTEIN 2"/>
    <property type="match status" value="1"/>
</dbReference>
<evidence type="ECO:0000313" key="4">
    <source>
        <dbReference type="Proteomes" id="UP000177263"/>
    </source>
</evidence>
<feature type="domain" description="Metallo-beta-lactamase" evidence="2">
    <location>
        <begin position="42"/>
        <end position="253"/>
    </location>
</feature>
<sequence length="299" mass="33593">MENERSRQQWLSILAFAVLVALVIWLSVFSRPSKKLRIVACDVGQGDALIIIHQSTQIVVDGGPGDKILSCLERYLPFWDRQIEMVVLTHPQADHLNGLVDVYDRYTVDNFVTTPVANSTSGFRLLKEAVENNGSQVILAEDGKKINMGLIYLDILNPISAVYDQNYIDDTSVLGAMTTSEDLNNFSIVFNLHYYNFDALFTGDLGPEKIHQMIARDGIKDVEYLKIPHHGSRNGLTQELLDASTPEIAVMSLAADNRYGHPHQEIIEMLQKSGIDYYRTDESGDVIVESDGNMFWIVK</sequence>
<keyword evidence="1" id="KW-1133">Transmembrane helix</keyword>
<organism evidence="3 4">
    <name type="scientific">Candidatus Woesebacteria bacterium RIFCSPHIGHO2_01_FULL_41_10</name>
    <dbReference type="NCBI Taxonomy" id="1802500"/>
    <lineage>
        <taxon>Bacteria</taxon>
        <taxon>Candidatus Woeseibacteriota</taxon>
    </lineage>
</organism>
<dbReference type="Pfam" id="PF00753">
    <property type="entry name" value="Lactamase_B"/>
    <property type="match status" value="1"/>
</dbReference>
<protein>
    <recommendedName>
        <fullName evidence="2">Metallo-beta-lactamase domain-containing protein</fullName>
    </recommendedName>
</protein>
<accession>A0A1F7YMI6</accession>
<dbReference type="Proteomes" id="UP000177263">
    <property type="component" value="Unassembled WGS sequence"/>
</dbReference>
<dbReference type="SUPFAM" id="SSF56281">
    <property type="entry name" value="Metallo-hydrolase/oxidoreductase"/>
    <property type="match status" value="1"/>
</dbReference>
<keyword evidence="1" id="KW-0812">Transmembrane</keyword>
<dbReference type="InterPro" id="IPR052159">
    <property type="entry name" value="Competence_DNA_uptake"/>
</dbReference>
<dbReference type="CDD" id="cd07731">
    <property type="entry name" value="ComA-like_MBL-fold"/>
    <property type="match status" value="1"/>
</dbReference>
<evidence type="ECO:0000256" key="1">
    <source>
        <dbReference type="SAM" id="Phobius"/>
    </source>
</evidence>
<dbReference type="InterPro" id="IPR001279">
    <property type="entry name" value="Metallo-B-lactamas"/>
</dbReference>
<dbReference type="PANTHER" id="PTHR30619">
    <property type="entry name" value="DNA INTERNALIZATION/COMPETENCE PROTEIN COMEC/REC2"/>
    <property type="match status" value="1"/>
</dbReference>
<comment type="caution">
    <text evidence="3">The sequence shown here is derived from an EMBL/GenBank/DDBJ whole genome shotgun (WGS) entry which is preliminary data.</text>
</comment>
<proteinExistence type="predicted"/>
<dbReference type="InterPro" id="IPR036866">
    <property type="entry name" value="RibonucZ/Hydroxyglut_hydro"/>
</dbReference>
<evidence type="ECO:0000259" key="2">
    <source>
        <dbReference type="Pfam" id="PF00753"/>
    </source>
</evidence>
<gene>
    <name evidence="3" type="ORF">A2801_03765</name>
</gene>
<evidence type="ECO:0000313" key="3">
    <source>
        <dbReference type="EMBL" id="OGM28534.1"/>
    </source>
</evidence>
<reference evidence="3 4" key="1">
    <citation type="journal article" date="2016" name="Nat. Commun.">
        <title>Thousands of microbial genomes shed light on interconnected biogeochemical processes in an aquifer system.</title>
        <authorList>
            <person name="Anantharaman K."/>
            <person name="Brown C.T."/>
            <person name="Hug L.A."/>
            <person name="Sharon I."/>
            <person name="Castelle C.J."/>
            <person name="Probst A.J."/>
            <person name="Thomas B.C."/>
            <person name="Singh A."/>
            <person name="Wilkins M.J."/>
            <person name="Karaoz U."/>
            <person name="Brodie E.L."/>
            <person name="Williams K.H."/>
            <person name="Hubbard S.S."/>
            <person name="Banfield J.F."/>
        </authorList>
    </citation>
    <scope>NUCLEOTIDE SEQUENCE [LARGE SCALE GENOMIC DNA]</scope>
</reference>
<dbReference type="InterPro" id="IPR035681">
    <property type="entry name" value="ComA-like_MBL"/>
</dbReference>
<dbReference type="Gene3D" id="3.60.15.10">
    <property type="entry name" value="Ribonuclease Z/Hydroxyacylglutathione hydrolase-like"/>
    <property type="match status" value="1"/>
</dbReference>
<dbReference type="AlphaFoldDB" id="A0A1F7YMI6"/>
<name>A0A1F7YMI6_9BACT</name>
<dbReference type="EMBL" id="MGGM01000028">
    <property type="protein sequence ID" value="OGM28534.1"/>
    <property type="molecule type" value="Genomic_DNA"/>
</dbReference>
<keyword evidence="1" id="KW-0472">Membrane</keyword>